<feature type="transmembrane region" description="Helical" evidence="6">
    <location>
        <begin position="31"/>
        <end position="51"/>
    </location>
</feature>
<feature type="transmembrane region" description="Helical" evidence="6">
    <location>
        <begin position="79"/>
        <end position="104"/>
    </location>
</feature>
<sequence length="266" mass="27970">MRCASLSQFASLIRSRPVWIVERSAHHNRWYAVTPAAKGIFALAGLAAAYLAQTPAAALAVAGACFMATWLGAGVRLGWYLRVAAAPLGFLALSVLSLLGSIAWSAEAGWALRLDLAALAPAVMVSARALAALSALLALVLTTPLSHLLALLRRLHCPEVLLDLMVLCYRLLFVLADASRDTLAAQSARLGFSSPVRSLRSMGLLVGNLAAQVAFRARGLQTAAEARCSDGSLRFLTPLFVHAGRHIALGSAAGVGVLLLAWRLSV</sequence>
<dbReference type="Proteomes" id="UP000238326">
    <property type="component" value="Unassembled WGS sequence"/>
</dbReference>
<feature type="transmembrane region" description="Helical" evidence="6">
    <location>
        <begin position="56"/>
        <end position="73"/>
    </location>
</feature>
<proteinExistence type="inferred from homology"/>
<dbReference type="InterPro" id="IPR003339">
    <property type="entry name" value="ABC/ECF_trnsptr_transmembrane"/>
</dbReference>
<evidence type="ECO:0000256" key="2">
    <source>
        <dbReference type="ARBA" id="ARBA00008564"/>
    </source>
</evidence>
<keyword evidence="4 6" id="KW-1133">Transmembrane helix</keyword>
<evidence type="ECO:0000256" key="1">
    <source>
        <dbReference type="ARBA" id="ARBA00004141"/>
    </source>
</evidence>
<gene>
    <name evidence="7" type="ORF">C6P61_16680</name>
</gene>
<evidence type="ECO:0000256" key="3">
    <source>
        <dbReference type="ARBA" id="ARBA00022692"/>
    </source>
</evidence>
<evidence type="ECO:0000256" key="5">
    <source>
        <dbReference type="ARBA" id="ARBA00023136"/>
    </source>
</evidence>
<feature type="transmembrane region" description="Helical" evidence="6">
    <location>
        <begin position="116"/>
        <end position="140"/>
    </location>
</feature>
<evidence type="ECO:0000256" key="4">
    <source>
        <dbReference type="ARBA" id="ARBA00022989"/>
    </source>
</evidence>
<accession>A0A2S9KAE1</accession>
<dbReference type="InterPro" id="IPR052770">
    <property type="entry name" value="Cobalt_transport_CbiQ"/>
</dbReference>
<keyword evidence="5 6" id="KW-0472">Membrane</keyword>
<reference evidence="7 8" key="1">
    <citation type="submission" date="2018-03" db="EMBL/GenBank/DDBJ databases">
        <title>Comparative genomics illustrates the genes involved in a hyperalkaliphilic mechanisms of Serpentinomonas isolated from highly-alkaline calcium-rich serpentinized springs.</title>
        <authorList>
            <person name="Suzuki S."/>
            <person name="Ishii S."/>
            <person name="Walworth N."/>
            <person name="Bird L."/>
            <person name="Kuenen J.G."/>
            <person name="Nealson K.H."/>
        </authorList>
    </citation>
    <scope>NUCLEOTIDE SEQUENCE [LARGE SCALE GENOMIC DNA]</scope>
    <source>
        <strain evidence="7 8">83</strain>
    </source>
</reference>
<dbReference type="Pfam" id="PF02361">
    <property type="entry name" value="CbiQ"/>
    <property type="match status" value="1"/>
</dbReference>
<keyword evidence="3 6" id="KW-0812">Transmembrane</keyword>
<comment type="caution">
    <text evidence="7">The sequence shown here is derived from an EMBL/GenBank/DDBJ whole genome shotgun (WGS) entry which is preliminary data.</text>
</comment>
<evidence type="ECO:0000256" key="6">
    <source>
        <dbReference type="SAM" id="Phobius"/>
    </source>
</evidence>
<dbReference type="OrthoDB" id="5396636at2"/>
<organism evidence="7 8">
    <name type="scientific">Malikia spinosa</name>
    <dbReference type="NCBI Taxonomy" id="86180"/>
    <lineage>
        <taxon>Bacteria</taxon>
        <taxon>Pseudomonadati</taxon>
        <taxon>Pseudomonadota</taxon>
        <taxon>Betaproteobacteria</taxon>
        <taxon>Burkholderiales</taxon>
        <taxon>Comamonadaceae</taxon>
        <taxon>Malikia</taxon>
    </lineage>
</organism>
<evidence type="ECO:0000313" key="8">
    <source>
        <dbReference type="Proteomes" id="UP000238326"/>
    </source>
</evidence>
<dbReference type="EMBL" id="PVLR01000064">
    <property type="protein sequence ID" value="PRD67410.1"/>
    <property type="molecule type" value="Genomic_DNA"/>
</dbReference>
<dbReference type="GO" id="GO:0043190">
    <property type="term" value="C:ATP-binding cassette (ABC) transporter complex"/>
    <property type="evidence" value="ECO:0007669"/>
    <property type="project" value="TreeGrafter"/>
</dbReference>
<protein>
    <submittedName>
        <fullName evidence="7">Cobalt ECF transporter T component CbiQ</fullName>
    </submittedName>
</protein>
<comment type="similarity">
    <text evidence="2">Belongs to the CbiQ family.</text>
</comment>
<dbReference type="GO" id="GO:0006824">
    <property type="term" value="P:cobalt ion transport"/>
    <property type="evidence" value="ECO:0007669"/>
    <property type="project" value="TreeGrafter"/>
</dbReference>
<dbReference type="AlphaFoldDB" id="A0A2S9KAE1"/>
<keyword evidence="8" id="KW-1185">Reference proteome</keyword>
<evidence type="ECO:0000313" key="7">
    <source>
        <dbReference type="EMBL" id="PRD67410.1"/>
    </source>
</evidence>
<dbReference type="PANTHER" id="PTHR43723">
    <property type="entry name" value="COBALT TRANSPORT PROTEIN CBIQ"/>
    <property type="match status" value="1"/>
</dbReference>
<comment type="subcellular location">
    <subcellularLocation>
        <location evidence="1">Membrane</location>
        <topology evidence="1">Multi-pass membrane protein</topology>
    </subcellularLocation>
</comment>
<dbReference type="PANTHER" id="PTHR43723:SF1">
    <property type="entry name" value="COBALT TRANSPORT PROTEIN CBIQ"/>
    <property type="match status" value="1"/>
</dbReference>
<name>A0A2S9KAE1_9BURK</name>